<dbReference type="EMBL" id="BMOQ01000015">
    <property type="protein sequence ID" value="GGN26943.1"/>
    <property type="molecule type" value="Genomic_DNA"/>
</dbReference>
<evidence type="ECO:0000313" key="2">
    <source>
        <dbReference type="EMBL" id="GGN26943.1"/>
    </source>
</evidence>
<keyword evidence="3" id="KW-1185">Reference proteome</keyword>
<comment type="caution">
    <text evidence="2">The sequence shown here is derived from an EMBL/GenBank/DDBJ whole genome shotgun (WGS) entry which is preliminary data.</text>
</comment>
<keyword evidence="1" id="KW-0175">Coiled coil</keyword>
<organism evidence="2 3">
    <name type="scientific">Halarchaeum nitratireducens</name>
    <dbReference type="NCBI Taxonomy" id="489913"/>
    <lineage>
        <taxon>Archaea</taxon>
        <taxon>Methanobacteriati</taxon>
        <taxon>Methanobacteriota</taxon>
        <taxon>Stenosarchaea group</taxon>
        <taxon>Halobacteria</taxon>
        <taxon>Halobacteriales</taxon>
        <taxon>Halobacteriaceae</taxon>
    </lineage>
</organism>
<name>A0A830GFZ4_9EURY</name>
<dbReference type="RefSeq" id="WP_188880198.1">
    <property type="nucleotide sequence ID" value="NZ_BMOQ01000015.1"/>
</dbReference>
<reference evidence="2 3" key="1">
    <citation type="journal article" date="2019" name="Int. J. Syst. Evol. Microbiol.">
        <title>The Global Catalogue of Microorganisms (GCM) 10K type strain sequencing project: providing services to taxonomists for standard genome sequencing and annotation.</title>
        <authorList>
            <consortium name="The Broad Institute Genomics Platform"/>
            <consortium name="The Broad Institute Genome Sequencing Center for Infectious Disease"/>
            <person name="Wu L."/>
            <person name="Ma J."/>
        </authorList>
    </citation>
    <scope>NUCLEOTIDE SEQUENCE [LARGE SCALE GENOMIC DNA]</scope>
    <source>
        <strain evidence="2 3">JCM 16331</strain>
    </source>
</reference>
<sequence>MSRKITAVSPAERQLARIHEADQTRVEELQADVEAARQRLIELDLEIARLIASHPLVGGDAIVELRRRAVENSEDLYER</sequence>
<evidence type="ECO:0000256" key="1">
    <source>
        <dbReference type="SAM" id="Coils"/>
    </source>
</evidence>
<evidence type="ECO:0000313" key="3">
    <source>
        <dbReference type="Proteomes" id="UP000608850"/>
    </source>
</evidence>
<feature type="coiled-coil region" evidence="1">
    <location>
        <begin position="19"/>
        <end position="53"/>
    </location>
</feature>
<gene>
    <name evidence="2" type="ORF">GCM10009021_31800</name>
</gene>
<dbReference type="Proteomes" id="UP000608850">
    <property type="component" value="Unassembled WGS sequence"/>
</dbReference>
<protein>
    <submittedName>
        <fullName evidence="2">Uncharacterized protein</fullName>
    </submittedName>
</protein>
<accession>A0A830GFZ4</accession>
<dbReference type="AlphaFoldDB" id="A0A830GFZ4"/>
<proteinExistence type="predicted"/>